<dbReference type="PROSITE" id="PS50865">
    <property type="entry name" value="ZF_MYND_2"/>
    <property type="match status" value="1"/>
</dbReference>
<accession>A0A166BAC6</accession>
<dbReference type="InterPro" id="IPR002893">
    <property type="entry name" value="Znf_MYND"/>
</dbReference>
<evidence type="ECO:0000256" key="1">
    <source>
        <dbReference type="ARBA" id="ARBA00022723"/>
    </source>
</evidence>
<feature type="non-terminal residue" evidence="6">
    <location>
        <position position="1"/>
    </location>
</feature>
<reference evidence="6 7" key="1">
    <citation type="journal article" date="2016" name="Mol. Biol. Evol.">
        <title>Comparative Genomics of Early-Diverging Mushroom-Forming Fungi Provides Insights into the Origins of Lignocellulose Decay Capabilities.</title>
        <authorList>
            <person name="Nagy L.G."/>
            <person name="Riley R."/>
            <person name="Tritt A."/>
            <person name="Adam C."/>
            <person name="Daum C."/>
            <person name="Floudas D."/>
            <person name="Sun H."/>
            <person name="Yadav J.S."/>
            <person name="Pangilinan J."/>
            <person name="Larsson K.H."/>
            <person name="Matsuura K."/>
            <person name="Barry K."/>
            <person name="Labutti K."/>
            <person name="Kuo R."/>
            <person name="Ohm R.A."/>
            <person name="Bhattacharya S.S."/>
            <person name="Shirouzu T."/>
            <person name="Yoshinaga Y."/>
            <person name="Martin F.M."/>
            <person name="Grigoriev I.V."/>
            <person name="Hibbett D.S."/>
        </authorList>
    </citation>
    <scope>NUCLEOTIDE SEQUENCE [LARGE SCALE GENOMIC DNA]</scope>
    <source>
        <strain evidence="6 7">HHB12029</strain>
    </source>
</reference>
<dbReference type="Gene3D" id="6.10.140.2220">
    <property type="match status" value="1"/>
</dbReference>
<organism evidence="6 7">
    <name type="scientific">Exidia glandulosa HHB12029</name>
    <dbReference type="NCBI Taxonomy" id="1314781"/>
    <lineage>
        <taxon>Eukaryota</taxon>
        <taxon>Fungi</taxon>
        <taxon>Dikarya</taxon>
        <taxon>Basidiomycota</taxon>
        <taxon>Agaricomycotina</taxon>
        <taxon>Agaricomycetes</taxon>
        <taxon>Auriculariales</taxon>
        <taxon>Exidiaceae</taxon>
        <taxon>Exidia</taxon>
    </lineage>
</organism>
<sequence>MFFDAAYECIYVGVTLGEKAIALRSKPNQGFNSSKRGEWPLAIDSMFPSGESESIASHVFWCTQLFSPYPTYVLCQLVVIARPIVLPIILREPLHGQLMWSLVQELDPFSPTPVEHWLFSGGRTPCTLPSDWKTFRWLTVKPRLAPFVAGTFLHFLHKGPDSGYDDSDRFLRGYERAMWPAVKSACSELRSQGERGGGQDLIQGALDGYAVTLHEALKLPESELDPALLRLANALPSDNDEENIFTIAIPIYMYLKRSSNLRACFGPGCGMTMQRNEGKPFQVCSGCKVVRYCSKACQKRDWSEDRKFPHKETCPVFRRLLAQPGITLNCEAMDFQKAFFQPDVHVDDQDLHVLLMSATDSDIPKEIKFAVMRIMVPNINNGAVNWAGVRAAKVTKEMVETLNEWMDEQSRARRSGGTLDRMQDIDL</sequence>
<protein>
    <recommendedName>
        <fullName evidence="5">MYND-type domain-containing protein</fullName>
    </recommendedName>
</protein>
<gene>
    <name evidence="6" type="ORF">EXIGLDRAFT_725346</name>
</gene>
<dbReference type="SUPFAM" id="SSF144232">
    <property type="entry name" value="HIT/MYND zinc finger-like"/>
    <property type="match status" value="1"/>
</dbReference>
<keyword evidence="7" id="KW-1185">Reference proteome</keyword>
<keyword evidence="1" id="KW-0479">Metal-binding</keyword>
<proteinExistence type="predicted"/>
<keyword evidence="2 4" id="KW-0863">Zinc-finger</keyword>
<evidence type="ECO:0000256" key="2">
    <source>
        <dbReference type="ARBA" id="ARBA00022771"/>
    </source>
</evidence>
<dbReference type="InParanoid" id="A0A166BAC6"/>
<dbReference type="Pfam" id="PF01753">
    <property type="entry name" value="zf-MYND"/>
    <property type="match status" value="1"/>
</dbReference>
<keyword evidence="3" id="KW-0862">Zinc</keyword>
<dbReference type="AlphaFoldDB" id="A0A166BAC6"/>
<dbReference type="EMBL" id="KV425910">
    <property type="protein sequence ID" value="KZV99389.1"/>
    <property type="molecule type" value="Genomic_DNA"/>
</dbReference>
<dbReference type="OrthoDB" id="5945798at2759"/>
<evidence type="ECO:0000313" key="7">
    <source>
        <dbReference type="Proteomes" id="UP000077266"/>
    </source>
</evidence>
<name>A0A166BAC6_EXIGL</name>
<evidence type="ECO:0000256" key="3">
    <source>
        <dbReference type="ARBA" id="ARBA00022833"/>
    </source>
</evidence>
<evidence type="ECO:0000259" key="5">
    <source>
        <dbReference type="PROSITE" id="PS50865"/>
    </source>
</evidence>
<evidence type="ECO:0000313" key="6">
    <source>
        <dbReference type="EMBL" id="KZV99389.1"/>
    </source>
</evidence>
<dbReference type="GO" id="GO:0008270">
    <property type="term" value="F:zinc ion binding"/>
    <property type="evidence" value="ECO:0007669"/>
    <property type="project" value="UniProtKB-KW"/>
</dbReference>
<dbReference type="Proteomes" id="UP000077266">
    <property type="component" value="Unassembled WGS sequence"/>
</dbReference>
<feature type="domain" description="MYND-type" evidence="5">
    <location>
        <begin position="266"/>
        <end position="314"/>
    </location>
</feature>
<evidence type="ECO:0000256" key="4">
    <source>
        <dbReference type="PROSITE-ProRule" id="PRU00134"/>
    </source>
</evidence>